<dbReference type="EMBL" id="JBHUHO010000001">
    <property type="protein sequence ID" value="MFD2114168.1"/>
    <property type="molecule type" value="Genomic_DNA"/>
</dbReference>
<proteinExistence type="predicted"/>
<keyword evidence="2" id="KW-1185">Reference proteome</keyword>
<evidence type="ECO:0000313" key="1">
    <source>
        <dbReference type="EMBL" id="MFD2114168.1"/>
    </source>
</evidence>
<reference evidence="2" key="1">
    <citation type="journal article" date="2019" name="Int. J. Syst. Evol. Microbiol.">
        <title>The Global Catalogue of Microorganisms (GCM) 10K type strain sequencing project: providing services to taxonomists for standard genome sequencing and annotation.</title>
        <authorList>
            <consortium name="The Broad Institute Genomics Platform"/>
            <consortium name="The Broad Institute Genome Sequencing Center for Infectious Disease"/>
            <person name="Wu L."/>
            <person name="Ma J."/>
        </authorList>
    </citation>
    <scope>NUCLEOTIDE SEQUENCE [LARGE SCALE GENOMIC DNA]</scope>
    <source>
        <strain evidence="2">GH52</strain>
    </source>
</reference>
<dbReference type="Proteomes" id="UP001597362">
    <property type="component" value="Unassembled WGS sequence"/>
</dbReference>
<comment type="caution">
    <text evidence="1">The sequence shown here is derived from an EMBL/GenBank/DDBJ whole genome shotgun (WGS) entry which is preliminary data.</text>
</comment>
<organism evidence="1 2">
    <name type="scientific">Paenibacillus yanchengensis</name>
    <dbReference type="NCBI Taxonomy" id="2035833"/>
    <lineage>
        <taxon>Bacteria</taxon>
        <taxon>Bacillati</taxon>
        <taxon>Bacillota</taxon>
        <taxon>Bacilli</taxon>
        <taxon>Bacillales</taxon>
        <taxon>Paenibacillaceae</taxon>
        <taxon>Paenibacillus</taxon>
    </lineage>
</organism>
<accession>A0ABW4YES3</accession>
<protein>
    <submittedName>
        <fullName evidence="1">Uncharacterized protein</fullName>
    </submittedName>
</protein>
<gene>
    <name evidence="1" type="ORF">ACFSJH_00160</name>
</gene>
<dbReference type="RefSeq" id="WP_377769140.1">
    <property type="nucleotide sequence ID" value="NZ_JBHUHO010000001.1"/>
</dbReference>
<name>A0ABW4YES3_9BACL</name>
<evidence type="ECO:0000313" key="2">
    <source>
        <dbReference type="Proteomes" id="UP001597362"/>
    </source>
</evidence>
<sequence>MLRQLDATPFAWLEERAITFTLHASIVDATGSIVDALFRVNE</sequence>